<dbReference type="InParanoid" id="G3GVG5"/>
<evidence type="ECO:0000313" key="2">
    <source>
        <dbReference type="Proteomes" id="UP000001075"/>
    </source>
</evidence>
<dbReference type="AlphaFoldDB" id="G3GVG5"/>
<dbReference type="EMBL" id="JH000040">
    <property type="protein sequence ID" value="EGW01261.1"/>
    <property type="molecule type" value="Genomic_DNA"/>
</dbReference>
<name>G3GVG5_CRIGR</name>
<reference evidence="2" key="1">
    <citation type="journal article" date="2011" name="Nat. Biotechnol.">
        <title>The genomic sequence of the Chinese hamster ovary (CHO)-K1 cell line.</title>
        <authorList>
            <person name="Xu X."/>
            <person name="Nagarajan H."/>
            <person name="Lewis N.E."/>
            <person name="Pan S."/>
            <person name="Cai Z."/>
            <person name="Liu X."/>
            <person name="Chen W."/>
            <person name="Xie M."/>
            <person name="Wang W."/>
            <person name="Hammond S."/>
            <person name="Andersen M.R."/>
            <person name="Neff N."/>
            <person name="Passarelli B."/>
            <person name="Koh W."/>
            <person name="Fan H.C."/>
            <person name="Wang J."/>
            <person name="Gui Y."/>
            <person name="Lee K.H."/>
            <person name="Betenbaugh M.J."/>
            <person name="Quake S.R."/>
            <person name="Famili I."/>
            <person name="Palsson B.O."/>
            <person name="Wang J."/>
        </authorList>
    </citation>
    <scope>NUCLEOTIDE SEQUENCE [LARGE SCALE GENOMIC DNA]</scope>
    <source>
        <strain evidence="2">CHO K1 cell line</strain>
    </source>
</reference>
<protein>
    <submittedName>
        <fullName evidence="1">Uncharacterized protein</fullName>
    </submittedName>
</protein>
<evidence type="ECO:0000313" key="1">
    <source>
        <dbReference type="EMBL" id="EGW01261.1"/>
    </source>
</evidence>
<proteinExistence type="predicted"/>
<sequence>MALMLLFQPPRADLAPRVPVVYPEPSETISQRVAGRKVLGWSKGTRCHQAT</sequence>
<organism evidence="1 2">
    <name type="scientific">Cricetulus griseus</name>
    <name type="common">Chinese hamster</name>
    <name type="synonym">Cricetulus barabensis griseus</name>
    <dbReference type="NCBI Taxonomy" id="10029"/>
    <lineage>
        <taxon>Eukaryota</taxon>
        <taxon>Metazoa</taxon>
        <taxon>Chordata</taxon>
        <taxon>Craniata</taxon>
        <taxon>Vertebrata</taxon>
        <taxon>Euteleostomi</taxon>
        <taxon>Mammalia</taxon>
        <taxon>Eutheria</taxon>
        <taxon>Euarchontoglires</taxon>
        <taxon>Glires</taxon>
        <taxon>Rodentia</taxon>
        <taxon>Myomorpha</taxon>
        <taxon>Muroidea</taxon>
        <taxon>Cricetidae</taxon>
        <taxon>Cricetinae</taxon>
        <taxon>Cricetulus</taxon>
    </lineage>
</organism>
<accession>G3GVG5</accession>
<gene>
    <name evidence="1" type="ORF">I79_001703</name>
</gene>
<dbReference type="Proteomes" id="UP000001075">
    <property type="component" value="Unassembled WGS sequence"/>
</dbReference>